<evidence type="ECO:0000313" key="2">
    <source>
        <dbReference type="Proteomes" id="UP000017836"/>
    </source>
</evidence>
<dbReference type="HOGENOM" id="CLU_2281281_0_0_1"/>
<dbReference type="Gramene" id="ERN15946">
    <property type="protein sequence ID" value="ERN15946"/>
    <property type="gene ID" value="AMTR_s00175p00021410"/>
</dbReference>
<dbReference type="EMBL" id="KI392493">
    <property type="protein sequence ID" value="ERN15946.1"/>
    <property type="molecule type" value="Genomic_DNA"/>
</dbReference>
<name>U5CRU4_AMBTC</name>
<protein>
    <submittedName>
        <fullName evidence="1">Uncharacterized protein</fullName>
    </submittedName>
</protein>
<accession>U5CRU4</accession>
<sequence length="102" mass="11131">MLTVNPAVQILESTGHDDHDFENDHIPSLKAVEVNFFLSPSLSCLSCLHPETPASYGVPLRSSGLVESLKAKLSTTNLLCLVFASAMTMKFLPCQRVAKKKN</sequence>
<gene>
    <name evidence="1" type="ORF">AMTR_s00175p00021410</name>
</gene>
<proteinExistence type="predicted"/>
<dbReference type="Proteomes" id="UP000017836">
    <property type="component" value="Unassembled WGS sequence"/>
</dbReference>
<organism evidence="1 2">
    <name type="scientific">Amborella trichopoda</name>
    <dbReference type="NCBI Taxonomy" id="13333"/>
    <lineage>
        <taxon>Eukaryota</taxon>
        <taxon>Viridiplantae</taxon>
        <taxon>Streptophyta</taxon>
        <taxon>Embryophyta</taxon>
        <taxon>Tracheophyta</taxon>
        <taxon>Spermatophyta</taxon>
        <taxon>Magnoliopsida</taxon>
        <taxon>Amborellales</taxon>
        <taxon>Amborellaceae</taxon>
        <taxon>Amborella</taxon>
    </lineage>
</organism>
<reference evidence="2" key="1">
    <citation type="journal article" date="2013" name="Science">
        <title>The Amborella genome and the evolution of flowering plants.</title>
        <authorList>
            <consortium name="Amborella Genome Project"/>
        </authorList>
    </citation>
    <scope>NUCLEOTIDE SEQUENCE [LARGE SCALE GENOMIC DNA]</scope>
</reference>
<keyword evidence="2" id="KW-1185">Reference proteome</keyword>
<dbReference type="AlphaFoldDB" id="U5CRU4"/>
<evidence type="ECO:0000313" key="1">
    <source>
        <dbReference type="EMBL" id="ERN15946.1"/>
    </source>
</evidence>